<dbReference type="PROSITE" id="PS50181">
    <property type="entry name" value="FBOX"/>
    <property type="match status" value="1"/>
</dbReference>
<dbReference type="EMBL" id="CAJNOG010002660">
    <property type="protein sequence ID" value="CAF1513366.1"/>
    <property type="molecule type" value="Genomic_DNA"/>
</dbReference>
<organism evidence="2 3">
    <name type="scientific">Adineta steineri</name>
    <dbReference type="NCBI Taxonomy" id="433720"/>
    <lineage>
        <taxon>Eukaryota</taxon>
        <taxon>Metazoa</taxon>
        <taxon>Spiralia</taxon>
        <taxon>Gnathifera</taxon>
        <taxon>Rotifera</taxon>
        <taxon>Eurotatoria</taxon>
        <taxon>Bdelloidea</taxon>
        <taxon>Adinetida</taxon>
        <taxon>Adinetidae</taxon>
        <taxon>Adineta</taxon>
    </lineage>
</organism>
<evidence type="ECO:0000313" key="3">
    <source>
        <dbReference type="Proteomes" id="UP000663845"/>
    </source>
</evidence>
<sequence>MSECLNILDLPDEILLIICNKMNIVDVLYSLVDVNQRFDRLVLDPLTIRNLDMTIRTFESIYDGTFSIDDKILSRICDQILCRIYDQINTLTTEQYSIKRILRDANYPQLYSLSLINFEGKIFGQYLTDDSILRDLLSKQITHLNIDIRNADRESTEITSKIFVLILSLCKKLTELNFCDLFFERKHWNHFTRLTATSFMSSTLTKLKINLEIFPDCLFLLNG</sequence>
<feature type="domain" description="F-box" evidence="1">
    <location>
        <begin position="4"/>
        <end position="51"/>
    </location>
</feature>
<accession>A0A815TYK5</accession>
<dbReference type="Gene3D" id="3.80.10.10">
    <property type="entry name" value="Ribonuclease Inhibitor"/>
    <property type="match status" value="1"/>
</dbReference>
<reference evidence="2" key="1">
    <citation type="submission" date="2021-02" db="EMBL/GenBank/DDBJ databases">
        <authorList>
            <person name="Nowell W R."/>
        </authorList>
    </citation>
    <scope>NUCLEOTIDE SEQUENCE</scope>
</reference>
<dbReference type="InterPro" id="IPR036047">
    <property type="entry name" value="F-box-like_dom_sf"/>
</dbReference>
<protein>
    <recommendedName>
        <fullName evidence="1">F-box domain-containing protein</fullName>
    </recommendedName>
</protein>
<gene>
    <name evidence="2" type="ORF">JYZ213_LOCUS44159</name>
</gene>
<evidence type="ECO:0000259" key="1">
    <source>
        <dbReference type="PROSITE" id="PS50181"/>
    </source>
</evidence>
<dbReference type="Proteomes" id="UP000663845">
    <property type="component" value="Unassembled WGS sequence"/>
</dbReference>
<dbReference type="InterPro" id="IPR001810">
    <property type="entry name" value="F-box_dom"/>
</dbReference>
<dbReference type="InterPro" id="IPR032675">
    <property type="entry name" value="LRR_dom_sf"/>
</dbReference>
<evidence type="ECO:0000313" key="2">
    <source>
        <dbReference type="EMBL" id="CAF1513366.1"/>
    </source>
</evidence>
<dbReference type="AlphaFoldDB" id="A0A815TYK5"/>
<comment type="caution">
    <text evidence="2">The sequence shown here is derived from an EMBL/GenBank/DDBJ whole genome shotgun (WGS) entry which is preliminary data.</text>
</comment>
<feature type="non-terminal residue" evidence="2">
    <location>
        <position position="223"/>
    </location>
</feature>
<name>A0A815TYK5_9BILA</name>
<dbReference type="SUPFAM" id="SSF81383">
    <property type="entry name" value="F-box domain"/>
    <property type="match status" value="1"/>
</dbReference>
<proteinExistence type="predicted"/>